<protein>
    <recommendedName>
        <fullName evidence="3">DUF2867 domain-containing protein</fullName>
    </recommendedName>
</protein>
<organism evidence="1 2">
    <name type="scientific">Pelotomaculum isophthalicicum JI</name>
    <dbReference type="NCBI Taxonomy" id="947010"/>
    <lineage>
        <taxon>Bacteria</taxon>
        <taxon>Bacillati</taxon>
        <taxon>Bacillota</taxon>
        <taxon>Clostridia</taxon>
        <taxon>Eubacteriales</taxon>
        <taxon>Desulfotomaculaceae</taxon>
        <taxon>Pelotomaculum</taxon>
    </lineage>
</organism>
<evidence type="ECO:0008006" key="3">
    <source>
        <dbReference type="Google" id="ProtNLM"/>
    </source>
</evidence>
<dbReference type="AlphaFoldDB" id="A0A9X4H2H1"/>
<keyword evidence="2" id="KW-1185">Reference proteome</keyword>
<sequence length="203" mass="23326">MMLEASGMANSRKLNNYLPEYDFAEKHKIVVKSSPEKIFEAIQNLDMGKSKIIKNLIKIRGIYSLLNPREKSVYQSPIKLTIEEMTRKSGFISLEDVSNQEMVMGFIGKFWQPTSGIVQLSGANDFIHFNQTGYCKAAWNFYLQQNTGDTVTLSTETRVLCLGCRAKFLFRIYWLVIRPFSGWIRLEMLKMTKELAEGKNGKD</sequence>
<dbReference type="RefSeq" id="WP_277444242.1">
    <property type="nucleotide sequence ID" value="NZ_JAKOAV010000019.1"/>
</dbReference>
<reference evidence="1" key="1">
    <citation type="submission" date="2022-02" db="EMBL/GenBank/DDBJ databases">
        <authorList>
            <person name="Leng L."/>
        </authorList>
    </citation>
    <scope>NUCLEOTIDE SEQUENCE</scope>
    <source>
        <strain evidence="1">JI</strain>
    </source>
</reference>
<comment type="caution">
    <text evidence="1">The sequence shown here is derived from an EMBL/GenBank/DDBJ whole genome shotgun (WGS) entry which is preliminary data.</text>
</comment>
<gene>
    <name evidence="1" type="ORF">L7E55_10790</name>
</gene>
<proteinExistence type="predicted"/>
<evidence type="ECO:0000313" key="1">
    <source>
        <dbReference type="EMBL" id="MDF9408835.1"/>
    </source>
</evidence>
<dbReference type="Proteomes" id="UP001154312">
    <property type="component" value="Unassembled WGS sequence"/>
</dbReference>
<dbReference type="EMBL" id="JAKOAV010000019">
    <property type="protein sequence ID" value="MDF9408835.1"/>
    <property type="molecule type" value="Genomic_DNA"/>
</dbReference>
<name>A0A9X4H2H1_9FIRM</name>
<accession>A0A9X4H2H1</accession>
<evidence type="ECO:0000313" key="2">
    <source>
        <dbReference type="Proteomes" id="UP001154312"/>
    </source>
</evidence>